<dbReference type="InterPro" id="IPR035291">
    <property type="entry name" value="DUF5354"/>
</dbReference>
<dbReference type="Pfam" id="PF17305">
    <property type="entry name" value="DUF5354"/>
    <property type="match status" value="1"/>
</dbReference>
<evidence type="ECO:0000313" key="3">
    <source>
        <dbReference type="Proteomes" id="UP000494206"/>
    </source>
</evidence>
<feature type="signal peptide" evidence="1">
    <location>
        <begin position="1"/>
        <end position="21"/>
    </location>
</feature>
<keyword evidence="3" id="KW-1185">Reference proteome</keyword>
<dbReference type="AlphaFoldDB" id="A0A8S1E5C7"/>
<organism evidence="2 3">
    <name type="scientific">Caenorhabditis bovis</name>
    <dbReference type="NCBI Taxonomy" id="2654633"/>
    <lineage>
        <taxon>Eukaryota</taxon>
        <taxon>Metazoa</taxon>
        <taxon>Ecdysozoa</taxon>
        <taxon>Nematoda</taxon>
        <taxon>Chromadorea</taxon>
        <taxon>Rhabditida</taxon>
        <taxon>Rhabditina</taxon>
        <taxon>Rhabditomorpha</taxon>
        <taxon>Rhabditoidea</taxon>
        <taxon>Rhabditidae</taxon>
        <taxon>Peloderinae</taxon>
        <taxon>Caenorhabditis</taxon>
    </lineage>
</organism>
<dbReference type="Proteomes" id="UP000494206">
    <property type="component" value="Unassembled WGS sequence"/>
</dbReference>
<feature type="chain" id="PRO_5035852167" evidence="1">
    <location>
        <begin position="22"/>
        <end position="131"/>
    </location>
</feature>
<accession>A0A8S1E5C7</accession>
<comment type="caution">
    <text evidence="2">The sequence shown here is derived from an EMBL/GenBank/DDBJ whole genome shotgun (WGS) entry which is preliminary data.</text>
</comment>
<proteinExistence type="predicted"/>
<dbReference type="OrthoDB" id="5840767at2759"/>
<keyword evidence="1" id="KW-0732">Signal</keyword>
<protein>
    <submittedName>
        <fullName evidence="2">Uncharacterized protein</fullName>
    </submittedName>
</protein>
<gene>
    <name evidence="2" type="ORF">CBOVIS_LOCUS2052</name>
</gene>
<reference evidence="2 3" key="1">
    <citation type="submission" date="2020-04" db="EMBL/GenBank/DDBJ databases">
        <authorList>
            <person name="Laetsch R D."/>
            <person name="Stevens L."/>
            <person name="Kumar S."/>
            <person name="Blaxter L. M."/>
        </authorList>
    </citation>
    <scope>NUCLEOTIDE SEQUENCE [LARGE SCALE GENOMIC DNA]</scope>
</reference>
<evidence type="ECO:0000313" key="2">
    <source>
        <dbReference type="EMBL" id="CAB3398816.1"/>
    </source>
</evidence>
<name>A0A8S1E5C7_9PELO</name>
<dbReference type="EMBL" id="CADEPM010000001">
    <property type="protein sequence ID" value="CAB3398816.1"/>
    <property type="molecule type" value="Genomic_DNA"/>
</dbReference>
<evidence type="ECO:0000256" key="1">
    <source>
        <dbReference type="SAM" id="SignalP"/>
    </source>
</evidence>
<sequence length="131" mass="15157">MSRRRLALLLALAAFVAPSTALRCYENDNNKLVPTEESNPEWSYCGFIPADHINDIRVFGMGPREDSMLTYDASFRQTHEAYKVLSVCIHEKYDMPLISPVFRSSEYLFRCVCNYDLCNSPANFPQFLRKF</sequence>